<keyword evidence="14" id="KW-0442">Lipid degradation</keyword>
<evidence type="ECO:0000256" key="12">
    <source>
        <dbReference type="ARBA" id="ARBA00022801"/>
    </source>
</evidence>
<evidence type="ECO:0000256" key="15">
    <source>
        <dbReference type="ARBA" id="ARBA00023098"/>
    </source>
</evidence>
<feature type="binding site" description="in dimeric form" evidence="20">
    <location>
        <position position="217"/>
    </location>
    <ligand>
        <name>Ca(2+)</name>
        <dbReference type="ChEBI" id="CHEBI:29108"/>
        <label>1</label>
    </ligand>
</feature>
<evidence type="ECO:0000313" key="22">
    <source>
        <dbReference type="Proteomes" id="UP000310353"/>
    </source>
</evidence>
<dbReference type="GO" id="GO:0016042">
    <property type="term" value="P:lipid catabolic process"/>
    <property type="evidence" value="ECO:0007669"/>
    <property type="project" value="UniProtKB-KW"/>
</dbReference>
<evidence type="ECO:0000313" key="21">
    <source>
        <dbReference type="EMBL" id="TKX31670.1"/>
    </source>
</evidence>
<dbReference type="Gene3D" id="2.40.230.10">
    <property type="entry name" value="Phospholipase A1"/>
    <property type="match status" value="1"/>
</dbReference>
<dbReference type="SUPFAM" id="SSF56931">
    <property type="entry name" value="Outer membrane phospholipase A (OMPLA)"/>
    <property type="match status" value="1"/>
</dbReference>
<evidence type="ECO:0000256" key="6">
    <source>
        <dbReference type="ARBA" id="ARBA00013179"/>
    </source>
</evidence>
<reference evidence="21 22" key="1">
    <citation type="submission" date="2018-05" db="EMBL/GenBank/DDBJ databases">
        <title>Novel Campyloabacter and Helicobacter Species and Strains.</title>
        <authorList>
            <person name="Mannion A.J."/>
            <person name="Shen Z."/>
            <person name="Fox J.G."/>
        </authorList>
    </citation>
    <scope>NUCLEOTIDE SEQUENCE [LARGE SCALE GENOMIC DNA]</scope>
    <source>
        <strain evidence="22">MIT17-670</strain>
    </source>
</reference>
<keyword evidence="17" id="KW-0998">Cell outer membrane</keyword>
<feature type="binding site" description="in dimeric form" evidence="20">
    <location>
        <position position="170"/>
    </location>
    <ligand>
        <name>Ca(2+)</name>
        <dbReference type="ChEBI" id="CHEBI:29108"/>
        <label>1</label>
    </ligand>
</feature>
<keyword evidence="15" id="KW-0443">Lipid metabolism</keyword>
<feature type="active site" description="Nucleophile" evidence="19">
    <location>
        <position position="207"/>
    </location>
</feature>
<dbReference type="RefSeq" id="WP_137622524.1">
    <property type="nucleotide sequence ID" value="NZ_NXMA01000009.1"/>
</dbReference>
<evidence type="ECO:0000256" key="5">
    <source>
        <dbReference type="ARBA" id="ARBA00011702"/>
    </source>
</evidence>
<evidence type="ECO:0000256" key="4">
    <source>
        <dbReference type="ARBA" id="ARBA00010525"/>
    </source>
</evidence>
<evidence type="ECO:0000256" key="8">
    <source>
        <dbReference type="ARBA" id="ARBA00022452"/>
    </source>
</evidence>
<dbReference type="OrthoDB" id="188433at2"/>
<evidence type="ECO:0000256" key="14">
    <source>
        <dbReference type="ARBA" id="ARBA00022963"/>
    </source>
</evidence>
<protein>
    <recommendedName>
        <fullName evidence="18">Phosphatidylcholine 1-acylhydrolase</fullName>
        <ecNumber evidence="6">3.1.1.32</ecNumber>
        <ecNumber evidence="7">3.1.1.4</ecNumber>
    </recommendedName>
</protein>
<dbReference type="AlphaFoldDB" id="A0A4U7BN81"/>
<evidence type="ECO:0000256" key="19">
    <source>
        <dbReference type="PIRSR" id="PIRSR603187-1"/>
    </source>
</evidence>
<dbReference type="GO" id="GO:0004623">
    <property type="term" value="F:phospholipase A2 activity"/>
    <property type="evidence" value="ECO:0007669"/>
    <property type="project" value="UniProtKB-EC"/>
</dbReference>
<evidence type="ECO:0000256" key="9">
    <source>
        <dbReference type="ARBA" id="ARBA00022692"/>
    </source>
</evidence>
<dbReference type="Pfam" id="PF02253">
    <property type="entry name" value="PLA1"/>
    <property type="match status" value="1"/>
</dbReference>
<keyword evidence="13 20" id="KW-0106">Calcium</keyword>
<evidence type="ECO:0000256" key="17">
    <source>
        <dbReference type="ARBA" id="ARBA00023237"/>
    </source>
</evidence>
<evidence type="ECO:0000256" key="16">
    <source>
        <dbReference type="ARBA" id="ARBA00023136"/>
    </source>
</evidence>
<evidence type="ECO:0000256" key="2">
    <source>
        <dbReference type="ARBA" id="ARBA00001604"/>
    </source>
</evidence>
<comment type="cofactor">
    <cofactor evidence="20">
        <name>Ca(2+)</name>
        <dbReference type="ChEBI" id="CHEBI:29108"/>
    </cofactor>
    <text evidence="20">Binds 1 Ca(2+) ion per monomer.</text>
</comment>
<evidence type="ECO:0000256" key="3">
    <source>
        <dbReference type="ARBA" id="ARBA00004571"/>
    </source>
</evidence>
<sequence length="338" mass="40409">MKKIILFLLVCNIALAENLEEALEFEKKGDYKKAMQIYKKIALEYQKKSQSSSIQINKKSKIDTDFNQEIKIKENPDILKNKKEDFSRLALANYLGEDTDFNPLGISAYKMNYFLPFAYSFDSIGNNNRKMEMKFQLSIKKRLFENLFGLNEKYYIGYTQTSWWQNYKHSSPFRETNYQPEFFVDFPLYFKDYRFFNNLRLGFLHESNGKGDENLESRSWNRIYASTAILYKRFLIVPRVWYRIPEERKDDDNPDIRHYMGNFDLNLAYLGDDYFINIMLRNNLNLSHNKGAIQADIGYDIFNNGIYWYLQYFNGYGESLIDYNRKLQRLSTGFLISY</sequence>
<comment type="catalytic activity">
    <reaction evidence="2">
        <text>a 1,2-diacyl-sn-glycero-3-phosphocholine + H2O = a 1-acyl-sn-glycero-3-phosphocholine + a fatty acid + H(+)</text>
        <dbReference type="Rhea" id="RHEA:15801"/>
        <dbReference type="ChEBI" id="CHEBI:15377"/>
        <dbReference type="ChEBI" id="CHEBI:15378"/>
        <dbReference type="ChEBI" id="CHEBI:28868"/>
        <dbReference type="ChEBI" id="CHEBI:57643"/>
        <dbReference type="ChEBI" id="CHEBI:58168"/>
        <dbReference type="EC" id="3.1.1.4"/>
    </reaction>
</comment>
<evidence type="ECO:0000256" key="11">
    <source>
        <dbReference type="ARBA" id="ARBA00022729"/>
    </source>
</evidence>
<dbReference type="InterPro" id="IPR036541">
    <property type="entry name" value="PLipase_A1_sf"/>
</dbReference>
<comment type="subcellular location">
    <subcellularLocation>
        <location evidence="3">Cell outer membrane</location>
        <topology evidence="3">Multi-pass membrane protein</topology>
    </subcellularLocation>
</comment>
<comment type="subunit">
    <text evidence="5">Homodimer; dimerization is reversible, and the dimeric form is the active one.</text>
</comment>
<dbReference type="Proteomes" id="UP000310353">
    <property type="component" value="Unassembled WGS sequence"/>
</dbReference>
<dbReference type="PRINTS" id="PR01486">
    <property type="entry name" value="PHPHLIPASEA1"/>
</dbReference>
<keyword evidence="16" id="KW-0472">Membrane</keyword>
<accession>A0A4U7BN81</accession>
<feature type="active site" description="Proton acceptor" evidence="19">
    <location>
        <position position="205"/>
    </location>
</feature>
<evidence type="ECO:0000256" key="10">
    <source>
        <dbReference type="ARBA" id="ARBA00022723"/>
    </source>
</evidence>
<name>A0A4U7BN81_9BACT</name>
<dbReference type="EMBL" id="NXMA01000009">
    <property type="protein sequence ID" value="TKX31670.1"/>
    <property type="molecule type" value="Genomic_DNA"/>
</dbReference>
<keyword evidence="12" id="KW-0378">Hydrolase</keyword>
<evidence type="ECO:0000256" key="7">
    <source>
        <dbReference type="ARBA" id="ARBA00013278"/>
    </source>
</evidence>
<dbReference type="EC" id="3.1.1.4" evidence="7"/>
<dbReference type="GO" id="GO:0046872">
    <property type="term" value="F:metal ion binding"/>
    <property type="evidence" value="ECO:0007669"/>
    <property type="project" value="UniProtKB-KW"/>
</dbReference>
<comment type="catalytic activity">
    <reaction evidence="1">
        <text>a 1,2-diacyl-sn-glycero-3-phosphocholine + H2O = a 2-acyl-sn-glycero-3-phosphocholine + a fatty acid + H(+)</text>
        <dbReference type="Rhea" id="RHEA:18689"/>
        <dbReference type="ChEBI" id="CHEBI:15377"/>
        <dbReference type="ChEBI" id="CHEBI:15378"/>
        <dbReference type="ChEBI" id="CHEBI:28868"/>
        <dbReference type="ChEBI" id="CHEBI:57643"/>
        <dbReference type="ChEBI" id="CHEBI:57875"/>
        <dbReference type="EC" id="3.1.1.32"/>
    </reaction>
</comment>
<comment type="caution">
    <text evidence="21">The sequence shown here is derived from an EMBL/GenBank/DDBJ whole genome shotgun (WGS) entry which is preliminary data.</text>
</comment>
<keyword evidence="10 20" id="KW-0479">Metal-binding</keyword>
<dbReference type="PANTHER" id="PTHR40457:SF1">
    <property type="entry name" value="PHOSPHOLIPASE A1"/>
    <property type="match status" value="1"/>
</dbReference>
<dbReference type="EC" id="3.1.1.32" evidence="6"/>
<dbReference type="InterPro" id="IPR003187">
    <property type="entry name" value="PLipase_A1"/>
</dbReference>
<evidence type="ECO:0000256" key="1">
    <source>
        <dbReference type="ARBA" id="ARBA00000111"/>
    </source>
</evidence>
<organism evidence="21 22">
    <name type="scientific">Campylobacter aviculae</name>
    <dbReference type="NCBI Taxonomy" id="2510190"/>
    <lineage>
        <taxon>Bacteria</taxon>
        <taxon>Pseudomonadati</taxon>
        <taxon>Campylobacterota</taxon>
        <taxon>Epsilonproteobacteria</taxon>
        <taxon>Campylobacterales</taxon>
        <taxon>Campylobacteraceae</taxon>
        <taxon>Campylobacter</taxon>
    </lineage>
</organism>
<comment type="similarity">
    <text evidence="4">Belongs to the phospholipase A1 family.</text>
</comment>
<keyword evidence="8" id="KW-1134">Transmembrane beta strand</keyword>
<evidence type="ECO:0000256" key="18">
    <source>
        <dbReference type="ARBA" id="ARBA00032375"/>
    </source>
</evidence>
<feature type="binding site" description="in dimeric form" evidence="20">
    <location>
        <position position="252"/>
    </location>
    <ligand>
        <name>Ca(2+)</name>
        <dbReference type="ChEBI" id="CHEBI:29108"/>
        <label>1</label>
    </ligand>
</feature>
<dbReference type="GO" id="GO:0009279">
    <property type="term" value="C:cell outer membrane"/>
    <property type="evidence" value="ECO:0007669"/>
    <property type="project" value="UniProtKB-SubCell"/>
</dbReference>
<keyword evidence="11" id="KW-0732">Signal</keyword>
<keyword evidence="9" id="KW-0812">Transmembrane</keyword>
<evidence type="ECO:0000256" key="13">
    <source>
        <dbReference type="ARBA" id="ARBA00022837"/>
    </source>
</evidence>
<dbReference type="GO" id="GO:0008970">
    <property type="term" value="F:phospholipase A1 activity"/>
    <property type="evidence" value="ECO:0007669"/>
    <property type="project" value="UniProtKB-EC"/>
</dbReference>
<keyword evidence="22" id="KW-1185">Reference proteome</keyword>
<dbReference type="CDD" id="cd00541">
    <property type="entry name" value="OMPLA"/>
    <property type="match status" value="1"/>
</dbReference>
<evidence type="ECO:0000256" key="20">
    <source>
        <dbReference type="PIRSR" id="PIRSR603187-2"/>
    </source>
</evidence>
<dbReference type="PANTHER" id="PTHR40457">
    <property type="entry name" value="PHOSPHOLIPASE A1"/>
    <property type="match status" value="1"/>
</dbReference>
<proteinExistence type="inferred from homology"/>
<gene>
    <name evidence="21" type="ORF">CQA76_06055</name>
</gene>